<name>A0ABU5IJL0_9BURK</name>
<evidence type="ECO:0000256" key="1">
    <source>
        <dbReference type="ARBA" id="ARBA00008416"/>
    </source>
</evidence>
<dbReference type="SUPFAM" id="SSF51182">
    <property type="entry name" value="RmlC-like cupins"/>
    <property type="match status" value="1"/>
</dbReference>
<sequence>MISLRKSEDRGYADHGWLKSFHTFSFCDYFDAAHRGFGNLRVLNEDRLACSTGFGPHEHQDVEIVSWVLEGALAHKDCAGRAGVLRPGAVQVLSAGRGVRHREANAVKGEATHFLQAWLRPTCKGAEPGCAQLDVAPHRMRGRLALVAAPEAGEGTLRWHADARLYAGAFDGDEAAALALEPGRLACVHVARGSVEVNGRRLNTGDAALLSEEPRVLLRAGQGAEVLVFDLAP</sequence>
<dbReference type="InterPro" id="IPR041602">
    <property type="entry name" value="Quercetinase_C"/>
</dbReference>
<dbReference type="PIRSF" id="PIRSF006232">
    <property type="entry name" value="Pirin"/>
    <property type="match status" value="1"/>
</dbReference>
<feature type="domain" description="Quercetin 2,3-dioxygenase C-terminal cupin" evidence="4">
    <location>
        <begin position="146"/>
        <end position="231"/>
    </location>
</feature>
<feature type="domain" description="Pirin N-terminal" evidence="3">
    <location>
        <begin position="10"/>
        <end position="119"/>
    </location>
</feature>
<dbReference type="Pfam" id="PF02678">
    <property type="entry name" value="Pirin"/>
    <property type="match status" value="1"/>
</dbReference>
<comment type="similarity">
    <text evidence="1 2">Belongs to the pirin family.</text>
</comment>
<accession>A0ABU5IJL0</accession>
<reference evidence="5 6" key="1">
    <citation type="submission" date="2023-11" db="EMBL/GenBank/DDBJ databases">
        <title>Draft genome of Azohydromonas lata strain H1 (DSM1123), a polyhydroxyalkanoate producer.</title>
        <authorList>
            <person name="Traversa D."/>
            <person name="D'Addabbo P."/>
            <person name="Pazzani C."/>
            <person name="Manzari C."/>
            <person name="Chiara M."/>
            <person name="Scrascia M."/>
        </authorList>
    </citation>
    <scope>NUCLEOTIDE SEQUENCE [LARGE SCALE GENOMIC DNA]</scope>
    <source>
        <strain evidence="5 6">H1</strain>
    </source>
</reference>
<dbReference type="Proteomes" id="UP001293718">
    <property type="component" value="Unassembled WGS sequence"/>
</dbReference>
<dbReference type="CDD" id="cd20311">
    <property type="entry name" value="cupin_Yhhw_C"/>
    <property type="match status" value="1"/>
</dbReference>
<dbReference type="CDD" id="cd02910">
    <property type="entry name" value="cupin_Yhhw_N"/>
    <property type="match status" value="1"/>
</dbReference>
<dbReference type="EMBL" id="JAXOJX010000038">
    <property type="protein sequence ID" value="MDZ5459085.1"/>
    <property type="molecule type" value="Genomic_DNA"/>
</dbReference>
<evidence type="ECO:0000259" key="4">
    <source>
        <dbReference type="Pfam" id="PF17954"/>
    </source>
</evidence>
<gene>
    <name evidence="5" type="ORF">SM757_21135</name>
</gene>
<organism evidence="5 6">
    <name type="scientific">Azohydromonas lata</name>
    <dbReference type="NCBI Taxonomy" id="45677"/>
    <lineage>
        <taxon>Bacteria</taxon>
        <taxon>Pseudomonadati</taxon>
        <taxon>Pseudomonadota</taxon>
        <taxon>Betaproteobacteria</taxon>
        <taxon>Burkholderiales</taxon>
        <taxon>Sphaerotilaceae</taxon>
        <taxon>Azohydromonas</taxon>
    </lineage>
</organism>
<dbReference type="PANTHER" id="PTHR43212">
    <property type="entry name" value="QUERCETIN 2,3-DIOXYGENASE"/>
    <property type="match status" value="1"/>
</dbReference>
<dbReference type="InterPro" id="IPR012093">
    <property type="entry name" value="Pirin"/>
</dbReference>
<dbReference type="PANTHER" id="PTHR43212:SF3">
    <property type="entry name" value="QUERCETIN 2,3-DIOXYGENASE"/>
    <property type="match status" value="1"/>
</dbReference>
<protein>
    <submittedName>
        <fullName evidence="5">Pirin family protein</fullName>
    </submittedName>
</protein>
<keyword evidence="6" id="KW-1185">Reference proteome</keyword>
<proteinExistence type="inferred from homology"/>
<dbReference type="Pfam" id="PF17954">
    <property type="entry name" value="Pirin_C_2"/>
    <property type="match status" value="1"/>
</dbReference>
<dbReference type="InterPro" id="IPR003829">
    <property type="entry name" value="Pirin_N_dom"/>
</dbReference>
<evidence type="ECO:0000313" key="5">
    <source>
        <dbReference type="EMBL" id="MDZ5459085.1"/>
    </source>
</evidence>
<dbReference type="RefSeq" id="WP_322466935.1">
    <property type="nucleotide sequence ID" value="NZ_JAXOJX010000038.1"/>
</dbReference>
<evidence type="ECO:0000313" key="6">
    <source>
        <dbReference type="Proteomes" id="UP001293718"/>
    </source>
</evidence>
<dbReference type="InterPro" id="IPR011051">
    <property type="entry name" value="RmlC_Cupin_sf"/>
</dbReference>
<evidence type="ECO:0000259" key="3">
    <source>
        <dbReference type="Pfam" id="PF02678"/>
    </source>
</evidence>
<dbReference type="Gene3D" id="2.60.120.10">
    <property type="entry name" value="Jelly Rolls"/>
    <property type="match status" value="2"/>
</dbReference>
<evidence type="ECO:0000256" key="2">
    <source>
        <dbReference type="RuleBase" id="RU003457"/>
    </source>
</evidence>
<comment type="caution">
    <text evidence="5">The sequence shown here is derived from an EMBL/GenBank/DDBJ whole genome shotgun (WGS) entry which is preliminary data.</text>
</comment>
<dbReference type="InterPro" id="IPR014710">
    <property type="entry name" value="RmlC-like_jellyroll"/>
</dbReference>